<dbReference type="Gene3D" id="3.90.950.20">
    <property type="entry name" value="CinA-like"/>
    <property type="match status" value="1"/>
</dbReference>
<organism evidence="2 3">
    <name type="scientific">Streptomyces canus</name>
    <dbReference type="NCBI Taxonomy" id="58343"/>
    <lineage>
        <taxon>Bacteria</taxon>
        <taxon>Bacillati</taxon>
        <taxon>Actinomycetota</taxon>
        <taxon>Actinomycetes</taxon>
        <taxon>Kitasatosporales</taxon>
        <taxon>Streptomycetaceae</taxon>
        <taxon>Streptomyces</taxon>
        <taxon>Streptomyces aurantiacus group</taxon>
    </lineage>
</organism>
<comment type="caution">
    <text evidence="2">The sequence shown here is derived from an EMBL/GenBank/DDBJ whole genome shotgun (WGS) entry which is preliminary data.</text>
</comment>
<dbReference type="InterPro" id="IPR036653">
    <property type="entry name" value="CinA-like_C"/>
</dbReference>
<dbReference type="AlphaFoldDB" id="A0A124HYY2"/>
<evidence type="ECO:0000313" key="2">
    <source>
        <dbReference type="EMBL" id="KUN69300.1"/>
    </source>
</evidence>
<accession>A0A124HYY2</accession>
<dbReference type="Pfam" id="PF02464">
    <property type="entry name" value="CinA"/>
    <property type="match status" value="1"/>
</dbReference>
<dbReference type="NCBIfam" id="TIGR00199">
    <property type="entry name" value="PncC_domain"/>
    <property type="match status" value="1"/>
</dbReference>
<feature type="domain" description="CinA C-terminal" evidence="1">
    <location>
        <begin position="4"/>
        <end position="161"/>
    </location>
</feature>
<reference evidence="2 3" key="1">
    <citation type="submission" date="2015-10" db="EMBL/GenBank/DDBJ databases">
        <title>Draft genome sequence of Streptomyces canus DSM 40017, type strain for the species Streptomyces canus.</title>
        <authorList>
            <person name="Ruckert C."/>
            <person name="Winkler A."/>
            <person name="Kalinowski J."/>
            <person name="Kampfer P."/>
            <person name="Glaeser S."/>
        </authorList>
    </citation>
    <scope>NUCLEOTIDE SEQUENCE [LARGE SCALE GENOMIC DNA]</scope>
    <source>
        <strain evidence="2 3">DSM 40017</strain>
    </source>
</reference>
<dbReference type="RefSeq" id="WP_059207283.1">
    <property type="nucleotide sequence ID" value="NZ_KQ948661.1"/>
</dbReference>
<dbReference type="Proteomes" id="UP000053669">
    <property type="component" value="Unassembled WGS sequence"/>
</dbReference>
<protein>
    <submittedName>
        <fullName evidence="2">Damage-inducible protein CinA</fullName>
    </submittedName>
</protein>
<dbReference type="InterPro" id="IPR008136">
    <property type="entry name" value="CinA_C"/>
</dbReference>
<evidence type="ECO:0000313" key="3">
    <source>
        <dbReference type="Proteomes" id="UP000053669"/>
    </source>
</evidence>
<dbReference type="SUPFAM" id="SSF142433">
    <property type="entry name" value="CinA-like"/>
    <property type="match status" value="1"/>
</dbReference>
<proteinExistence type="predicted"/>
<evidence type="ECO:0000259" key="1">
    <source>
        <dbReference type="Pfam" id="PF02464"/>
    </source>
</evidence>
<gene>
    <name evidence="2" type="ORF">AQJ46_22490</name>
</gene>
<dbReference type="STRING" id="58343.AQJ46_22490"/>
<name>A0A124HYY2_9ACTN</name>
<sequence>MNSPAAQVVRLLTVKGQTLAVAESLTGGLVAAEITAAPGASQAFKGSVTAYATELKHELLGVDATLLSQRGAVDPQVAAQMAAGVRKALGADWGIATTGVAGPEPQDGKPVGTVFVAVDGPSADASDAAGGGKVTALRLNGDRAEIRMESVRSVLALLLEELAGEQTGNERAQDTERNGGF</sequence>
<dbReference type="EMBL" id="LMWU01000019">
    <property type="protein sequence ID" value="KUN69300.1"/>
    <property type="molecule type" value="Genomic_DNA"/>
</dbReference>